<protein>
    <submittedName>
        <fullName evidence="2">Uncharacterized protein</fullName>
    </submittedName>
</protein>
<dbReference type="Proteomes" id="UP000002287">
    <property type="component" value="Chromosome 1"/>
</dbReference>
<organism evidence="2 3">
    <name type="scientific">Burkholderia vietnamiensis (strain G4 / LMG 22486)</name>
    <name type="common">Burkholderia cepacia (strain R1808)</name>
    <dbReference type="NCBI Taxonomy" id="269482"/>
    <lineage>
        <taxon>Bacteria</taxon>
        <taxon>Pseudomonadati</taxon>
        <taxon>Pseudomonadota</taxon>
        <taxon>Betaproteobacteria</taxon>
        <taxon>Burkholderiales</taxon>
        <taxon>Burkholderiaceae</taxon>
        <taxon>Burkholderia</taxon>
        <taxon>Burkholderia cepacia complex</taxon>
    </lineage>
</organism>
<dbReference type="EMBL" id="CP000614">
    <property type="protein sequence ID" value="ABO55135.1"/>
    <property type="molecule type" value="Genomic_DNA"/>
</dbReference>
<dbReference type="KEGG" id="bvi:Bcep1808_2133"/>
<evidence type="ECO:0000256" key="1">
    <source>
        <dbReference type="SAM" id="MobiDB-lite"/>
    </source>
</evidence>
<evidence type="ECO:0000313" key="3">
    <source>
        <dbReference type="Proteomes" id="UP000002287"/>
    </source>
</evidence>
<accession>A4JFT2</accession>
<dbReference type="AlphaFoldDB" id="A4JFT2"/>
<reference evidence="3" key="1">
    <citation type="submission" date="2007-03" db="EMBL/GenBank/DDBJ databases">
        <title>Complete sequence of chromosome 1 of Burkholderia vietnamiensis G4.</title>
        <authorList>
            <consortium name="US DOE Joint Genome Institute"/>
            <person name="Copeland A."/>
            <person name="Lucas S."/>
            <person name="Lapidus A."/>
            <person name="Barry K."/>
            <person name="Detter J.C."/>
            <person name="Glavina del Rio T."/>
            <person name="Hammon N."/>
            <person name="Israni S."/>
            <person name="Dalin E."/>
            <person name="Tice H."/>
            <person name="Pitluck S."/>
            <person name="Chain P."/>
            <person name="Malfatti S."/>
            <person name="Shin M."/>
            <person name="Vergez L."/>
            <person name="Schmutz J."/>
            <person name="Larimer F."/>
            <person name="Land M."/>
            <person name="Hauser L."/>
            <person name="Kyrpides N."/>
            <person name="Tiedje J."/>
            <person name="Richardson P."/>
        </authorList>
    </citation>
    <scope>NUCLEOTIDE SEQUENCE [LARGE SCALE GENOMIC DNA]</scope>
    <source>
        <strain evidence="3">G4 / LMG 22486</strain>
    </source>
</reference>
<name>A4JFT2_BURVG</name>
<gene>
    <name evidence="2" type="ordered locus">Bcep1808_2133</name>
</gene>
<dbReference type="HOGENOM" id="CLU_2647639_0_0_4"/>
<sequence>MSRGAWRRASRGRRTAEAGAFNGVLDEELDSDSARAQLADDRNCGGRAARDGERDKGWGDKRRRRRDDAVDGGELG</sequence>
<proteinExistence type="predicted"/>
<evidence type="ECO:0000313" key="2">
    <source>
        <dbReference type="EMBL" id="ABO55135.1"/>
    </source>
</evidence>
<feature type="compositionally biased region" description="Basic and acidic residues" evidence="1">
    <location>
        <begin position="38"/>
        <end position="60"/>
    </location>
</feature>
<feature type="region of interest" description="Disordered" evidence="1">
    <location>
        <begin position="37"/>
        <end position="76"/>
    </location>
</feature>